<dbReference type="CDD" id="cd06170">
    <property type="entry name" value="LuxR_C_like"/>
    <property type="match status" value="1"/>
</dbReference>
<dbReference type="PANTHER" id="PTHR44688:SF16">
    <property type="entry name" value="DNA-BINDING TRANSCRIPTIONAL ACTIVATOR DEVR_DOSR"/>
    <property type="match status" value="1"/>
</dbReference>
<keyword evidence="1" id="KW-0805">Transcription regulation</keyword>
<dbReference type="InterPro" id="IPR000792">
    <property type="entry name" value="Tscrpt_reg_LuxR_C"/>
</dbReference>
<feature type="domain" description="Response regulatory" evidence="5">
    <location>
        <begin position="5"/>
        <end position="119"/>
    </location>
</feature>
<dbReference type="SUPFAM" id="SSF52172">
    <property type="entry name" value="CheY-like"/>
    <property type="match status" value="1"/>
</dbReference>
<dbReference type="Pfam" id="PF00072">
    <property type="entry name" value="Response_reg"/>
    <property type="match status" value="1"/>
</dbReference>
<dbReference type="Gene3D" id="1.10.10.10">
    <property type="entry name" value="Winged helix-like DNA-binding domain superfamily/Winged helix DNA-binding domain"/>
    <property type="match status" value="1"/>
</dbReference>
<dbReference type="EMBL" id="MN079082">
    <property type="protein sequence ID" value="QEA04291.1"/>
    <property type="molecule type" value="Genomic_DNA"/>
</dbReference>
<evidence type="ECO:0000256" key="1">
    <source>
        <dbReference type="ARBA" id="ARBA00023015"/>
    </source>
</evidence>
<proteinExistence type="predicted"/>
<evidence type="ECO:0000259" key="4">
    <source>
        <dbReference type="PROSITE" id="PS50043"/>
    </source>
</evidence>
<reference evidence="6" key="1">
    <citation type="submission" date="2019-06" db="EMBL/GenBank/DDBJ databases">
        <authorList>
            <person name="Murdoch R.W."/>
            <person name="Fathepure B."/>
        </authorList>
    </citation>
    <scope>NUCLEOTIDE SEQUENCE</scope>
</reference>
<dbReference type="InterPro" id="IPR011006">
    <property type="entry name" value="CheY-like_superfamily"/>
</dbReference>
<dbReference type="GO" id="GO:0003677">
    <property type="term" value="F:DNA binding"/>
    <property type="evidence" value="ECO:0007669"/>
    <property type="project" value="UniProtKB-KW"/>
</dbReference>
<protein>
    <submittedName>
        <fullName evidence="6">Tetrathionate response regulatory protein TtrR</fullName>
    </submittedName>
</protein>
<accession>A0A5B8R741</accession>
<feature type="domain" description="HTH luxR-type" evidence="4">
    <location>
        <begin position="131"/>
        <end position="196"/>
    </location>
</feature>
<dbReference type="PROSITE" id="PS50110">
    <property type="entry name" value="RESPONSE_REGULATORY"/>
    <property type="match status" value="1"/>
</dbReference>
<dbReference type="GO" id="GO:0006355">
    <property type="term" value="P:regulation of DNA-templated transcription"/>
    <property type="evidence" value="ECO:0007669"/>
    <property type="project" value="InterPro"/>
</dbReference>
<dbReference type="Pfam" id="PF00196">
    <property type="entry name" value="GerE"/>
    <property type="match status" value="1"/>
</dbReference>
<dbReference type="PRINTS" id="PR00038">
    <property type="entry name" value="HTHLUXR"/>
</dbReference>
<dbReference type="SMART" id="SM00448">
    <property type="entry name" value="REC"/>
    <property type="match status" value="1"/>
</dbReference>
<name>A0A5B8R741_9ZZZZ</name>
<dbReference type="InterPro" id="IPR036388">
    <property type="entry name" value="WH-like_DNA-bd_sf"/>
</dbReference>
<dbReference type="PANTHER" id="PTHR44688">
    <property type="entry name" value="DNA-BINDING TRANSCRIPTIONAL ACTIVATOR DEVR_DOSR"/>
    <property type="match status" value="1"/>
</dbReference>
<dbReference type="Gene3D" id="3.40.50.2300">
    <property type="match status" value="1"/>
</dbReference>
<dbReference type="PROSITE" id="PS00622">
    <property type="entry name" value="HTH_LUXR_1"/>
    <property type="match status" value="1"/>
</dbReference>
<organism evidence="6">
    <name type="scientific">uncultured organism</name>
    <dbReference type="NCBI Taxonomy" id="155900"/>
    <lineage>
        <taxon>unclassified sequences</taxon>
        <taxon>environmental samples</taxon>
    </lineage>
</organism>
<keyword evidence="2" id="KW-0238">DNA-binding</keyword>
<dbReference type="PROSITE" id="PS50043">
    <property type="entry name" value="HTH_LUXR_2"/>
    <property type="match status" value="1"/>
</dbReference>
<evidence type="ECO:0000256" key="2">
    <source>
        <dbReference type="ARBA" id="ARBA00023125"/>
    </source>
</evidence>
<evidence type="ECO:0000256" key="3">
    <source>
        <dbReference type="ARBA" id="ARBA00023163"/>
    </source>
</evidence>
<dbReference type="InterPro" id="IPR001789">
    <property type="entry name" value="Sig_transdc_resp-reg_receiver"/>
</dbReference>
<dbReference type="GO" id="GO:0000160">
    <property type="term" value="P:phosphorelay signal transduction system"/>
    <property type="evidence" value="ECO:0007669"/>
    <property type="project" value="InterPro"/>
</dbReference>
<evidence type="ECO:0000313" key="6">
    <source>
        <dbReference type="EMBL" id="QEA04291.1"/>
    </source>
</evidence>
<evidence type="ECO:0000259" key="5">
    <source>
        <dbReference type="PROSITE" id="PS50110"/>
    </source>
</evidence>
<gene>
    <name evidence="6" type="primary">ttrR</name>
    <name evidence="6" type="ORF">KBTEX_00599</name>
</gene>
<keyword evidence="3" id="KW-0804">Transcription</keyword>
<dbReference type="SMART" id="SM00421">
    <property type="entry name" value="HTH_LUXR"/>
    <property type="match status" value="1"/>
</dbReference>
<sequence>MPAPDIHLVDDDASTGDACRFLLEGYGYGVTYWSAGTDFLAGATLEAEGCVILDLRMPRMDGTAVHAALRKRRSPLGVVILTAHGDVPTAVEQMKQGAADFLQKPVNGTRLIAAVDAALARSRSAWEVRILAQRATTLSERERHVAGLVRDGLTNRAIAERLHVAVRTVEVHRAAAMRKMGAHSSAELAALWQRVAD</sequence>
<dbReference type="AlphaFoldDB" id="A0A5B8R741"/>